<evidence type="ECO:0000256" key="1">
    <source>
        <dbReference type="ARBA" id="ARBA00022723"/>
    </source>
</evidence>
<keyword evidence="4" id="KW-0862">Zinc</keyword>
<dbReference type="GO" id="GO:0000977">
    <property type="term" value="F:RNA polymerase II transcription regulatory region sequence-specific DNA binding"/>
    <property type="evidence" value="ECO:0007669"/>
    <property type="project" value="TreeGrafter"/>
</dbReference>
<feature type="domain" description="C2H2-type" evidence="7">
    <location>
        <begin position="324"/>
        <end position="354"/>
    </location>
</feature>
<feature type="domain" description="C2H2-type" evidence="7">
    <location>
        <begin position="264"/>
        <end position="292"/>
    </location>
</feature>
<dbReference type="SUPFAM" id="SSF57667">
    <property type="entry name" value="beta-beta-alpha zinc fingers"/>
    <property type="match status" value="1"/>
</dbReference>
<evidence type="ECO:0000256" key="2">
    <source>
        <dbReference type="ARBA" id="ARBA00022737"/>
    </source>
</evidence>
<dbReference type="GO" id="GO:0000981">
    <property type="term" value="F:DNA-binding transcription factor activity, RNA polymerase II-specific"/>
    <property type="evidence" value="ECO:0007669"/>
    <property type="project" value="TreeGrafter"/>
</dbReference>
<dbReference type="FunFam" id="3.30.160.60:FF:001397">
    <property type="entry name" value="Datilografo, isoform A"/>
    <property type="match status" value="1"/>
</dbReference>
<evidence type="ECO:0000256" key="3">
    <source>
        <dbReference type="ARBA" id="ARBA00022771"/>
    </source>
</evidence>
<dbReference type="GO" id="GO:0008270">
    <property type="term" value="F:zinc ion binding"/>
    <property type="evidence" value="ECO:0007669"/>
    <property type="project" value="UniProtKB-KW"/>
</dbReference>
<sequence length="657" mass="73487">MEMGVLANPVNGTMPHNPGMPHTPGINYVNGMAYLDLGTAPASVISRFSDYQRQFNALSHSLNELLARDSQLRRKYRFIQPADSRWLLPLNHSDASGMNSQLTDAVRRLDMLVVRQRLDSRAAALEELLLGDQSRTESHMNPLSDRVKFPEVSSVSLSGIALQQHSSSYDKMRYSNEKNDSSSQQIQFQTMDEHLQEKYRSQQEVQDQRMTPQHHSPYSHSPIPNSQMSIEPQISQNGVPSRSMQLGDGQKSPSMVVKGQKKKFACHICGKEYNTKQYIKQHVQSVHKDLKDQTVTINNKTQLTQVTPPSAPISSSSQFMQKLHVCHADGCGMKFPTALLLQKHQRNVHGQQQPTQHLLSPQQSVITPQFNSNVSESKFSQSHNGHSVTTVKHDTTQISMQNGQNAVVAMDPSSQGPKMLVPLVPEEQQNMVECEECGKHVRETSLAAHKKRHELAAKRPFKCEICGKGFMRTVTLRDHMNTHNGVKPHKCKVCGRGWASRPNMLKHVREKHPEARIPPKSINGVEPMEQAPDTTLDIKTDSSRLNIMEYQDGPATQINEIRALPSVPPSYTINKPVTTIHNSPIQISELPHSRDPHSNPGDIQSILQRMGPRTNQGQVNGNSVSYLNRTSDMTMSQMASQSPVSVSQSLSLSITEH</sequence>
<dbReference type="GO" id="GO:0005634">
    <property type="term" value="C:nucleus"/>
    <property type="evidence" value="ECO:0007669"/>
    <property type="project" value="TreeGrafter"/>
</dbReference>
<protein>
    <recommendedName>
        <fullName evidence="7">C2H2-type domain-containing protein</fullName>
    </recommendedName>
</protein>
<proteinExistence type="predicted"/>
<dbReference type="EMBL" id="FN653020">
    <property type="protein sequence ID" value="CBY23315.1"/>
    <property type="molecule type" value="Genomic_DNA"/>
</dbReference>
<evidence type="ECO:0000256" key="6">
    <source>
        <dbReference type="SAM" id="MobiDB-lite"/>
    </source>
</evidence>
<keyword evidence="2" id="KW-0677">Repeat</keyword>
<dbReference type="Gene3D" id="3.30.160.60">
    <property type="entry name" value="Classic Zinc Finger"/>
    <property type="match status" value="3"/>
</dbReference>
<dbReference type="OrthoDB" id="6077919at2759"/>
<dbReference type="PROSITE" id="PS50157">
    <property type="entry name" value="ZINC_FINGER_C2H2_2"/>
    <property type="match status" value="4"/>
</dbReference>
<dbReference type="InParanoid" id="E4X0L6"/>
<name>E4X0L6_OIKDI</name>
<gene>
    <name evidence="8" type="ORF">GSOID_T00015253001</name>
</gene>
<keyword evidence="3 5" id="KW-0863">Zinc-finger</keyword>
<feature type="compositionally biased region" description="Low complexity" evidence="6">
    <location>
        <begin position="635"/>
        <end position="657"/>
    </location>
</feature>
<evidence type="ECO:0000256" key="4">
    <source>
        <dbReference type="ARBA" id="ARBA00022833"/>
    </source>
</evidence>
<dbReference type="PROSITE" id="PS00028">
    <property type="entry name" value="ZINC_FINGER_C2H2_1"/>
    <property type="match status" value="4"/>
</dbReference>
<feature type="domain" description="C2H2-type" evidence="7">
    <location>
        <begin position="489"/>
        <end position="517"/>
    </location>
</feature>
<feature type="compositionally biased region" description="Polar residues" evidence="6">
    <location>
        <begin position="202"/>
        <end position="244"/>
    </location>
</feature>
<dbReference type="Pfam" id="PF00096">
    <property type="entry name" value="zf-C2H2"/>
    <property type="match status" value="2"/>
</dbReference>
<evidence type="ECO:0000313" key="9">
    <source>
        <dbReference type="Proteomes" id="UP000001307"/>
    </source>
</evidence>
<organism evidence="8">
    <name type="scientific">Oikopleura dioica</name>
    <name type="common">Tunicate</name>
    <dbReference type="NCBI Taxonomy" id="34765"/>
    <lineage>
        <taxon>Eukaryota</taxon>
        <taxon>Metazoa</taxon>
        <taxon>Chordata</taxon>
        <taxon>Tunicata</taxon>
        <taxon>Appendicularia</taxon>
        <taxon>Copelata</taxon>
        <taxon>Oikopleuridae</taxon>
        <taxon>Oikopleura</taxon>
    </lineage>
</organism>
<keyword evidence="9" id="KW-1185">Reference proteome</keyword>
<accession>E4X0L6</accession>
<reference evidence="8" key="1">
    <citation type="journal article" date="2010" name="Science">
        <title>Plasticity of animal genome architecture unmasked by rapid evolution of a pelagic tunicate.</title>
        <authorList>
            <person name="Denoeud F."/>
            <person name="Henriet S."/>
            <person name="Mungpakdee S."/>
            <person name="Aury J.M."/>
            <person name="Da Silva C."/>
            <person name="Brinkmann H."/>
            <person name="Mikhaleva J."/>
            <person name="Olsen L.C."/>
            <person name="Jubin C."/>
            <person name="Canestro C."/>
            <person name="Bouquet J.M."/>
            <person name="Danks G."/>
            <person name="Poulain J."/>
            <person name="Campsteijn C."/>
            <person name="Adamski M."/>
            <person name="Cross I."/>
            <person name="Yadetie F."/>
            <person name="Muffato M."/>
            <person name="Louis A."/>
            <person name="Butcher S."/>
            <person name="Tsagkogeorga G."/>
            <person name="Konrad A."/>
            <person name="Singh S."/>
            <person name="Jensen M.F."/>
            <person name="Cong E.H."/>
            <person name="Eikeseth-Otteraa H."/>
            <person name="Noel B."/>
            <person name="Anthouard V."/>
            <person name="Porcel B.M."/>
            <person name="Kachouri-Lafond R."/>
            <person name="Nishino A."/>
            <person name="Ugolini M."/>
            <person name="Chourrout P."/>
            <person name="Nishida H."/>
            <person name="Aasland R."/>
            <person name="Huzurbazar S."/>
            <person name="Westhof E."/>
            <person name="Delsuc F."/>
            <person name="Lehrach H."/>
            <person name="Reinhardt R."/>
            <person name="Weissenbach J."/>
            <person name="Roy S.W."/>
            <person name="Artiguenave F."/>
            <person name="Postlethwait J.H."/>
            <person name="Manak J.R."/>
            <person name="Thompson E.M."/>
            <person name="Jaillon O."/>
            <person name="Du Pasquier L."/>
            <person name="Boudinot P."/>
            <person name="Liberles D.A."/>
            <person name="Volff J.N."/>
            <person name="Philippe H."/>
            <person name="Lenhard B."/>
            <person name="Roest Crollius H."/>
            <person name="Wincker P."/>
            <person name="Chourrout D."/>
        </authorList>
    </citation>
    <scope>NUCLEOTIDE SEQUENCE [LARGE SCALE GENOMIC DNA]</scope>
</reference>
<dbReference type="InterPro" id="IPR036236">
    <property type="entry name" value="Znf_C2H2_sf"/>
</dbReference>
<feature type="region of interest" description="Disordered" evidence="6">
    <location>
        <begin position="198"/>
        <end position="254"/>
    </location>
</feature>
<evidence type="ECO:0000259" key="7">
    <source>
        <dbReference type="PROSITE" id="PS50157"/>
    </source>
</evidence>
<evidence type="ECO:0000256" key="5">
    <source>
        <dbReference type="PROSITE-ProRule" id="PRU00042"/>
    </source>
</evidence>
<dbReference type="PANTHER" id="PTHR24409:SF295">
    <property type="entry name" value="AZ2-RELATED"/>
    <property type="match status" value="1"/>
</dbReference>
<keyword evidence="1" id="KW-0479">Metal-binding</keyword>
<dbReference type="InterPro" id="IPR013087">
    <property type="entry name" value="Znf_C2H2_type"/>
</dbReference>
<dbReference type="SMART" id="SM00355">
    <property type="entry name" value="ZnF_C2H2"/>
    <property type="match status" value="5"/>
</dbReference>
<dbReference type="AlphaFoldDB" id="E4X0L6"/>
<dbReference type="PANTHER" id="PTHR24409">
    <property type="entry name" value="ZINC FINGER PROTEIN 142"/>
    <property type="match status" value="1"/>
</dbReference>
<feature type="region of interest" description="Disordered" evidence="6">
    <location>
        <begin position="634"/>
        <end position="657"/>
    </location>
</feature>
<dbReference type="Proteomes" id="UP000001307">
    <property type="component" value="Unassembled WGS sequence"/>
</dbReference>
<evidence type="ECO:0000313" key="8">
    <source>
        <dbReference type="EMBL" id="CBY23315.1"/>
    </source>
</evidence>
<feature type="domain" description="C2H2-type" evidence="7">
    <location>
        <begin position="461"/>
        <end position="488"/>
    </location>
</feature>